<dbReference type="SMART" id="SM00184">
    <property type="entry name" value="RING"/>
    <property type="match status" value="1"/>
</dbReference>
<evidence type="ECO:0000256" key="12">
    <source>
        <dbReference type="SAM" id="MobiDB-lite"/>
    </source>
</evidence>
<evidence type="ECO:0000256" key="6">
    <source>
        <dbReference type="ARBA" id="ARBA00022723"/>
    </source>
</evidence>
<name>A0A1I7Y3Z8_9BILA</name>
<dbReference type="Proteomes" id="UP000095287">
    <property type="component" value="Unplaced"/>
</dbReference>
<evidence type="ECO:0000256" key="3">
    <source>
        <dbReference type="ARBA" id="ARBA00004906"/>
    </source>
</evidence>
<evidence type="ECO:0000256" key="1">
    <source>
        <dbReference type="ARBA" id="ARBA00000900"/>
    </source>
</evidence>
<evidence type="ECO:0000256" key="11">
    <source>
        <dbReference type="PROSITE-ProRule" id="PRU00175"/>
    </source>
</evidence>
<evidence type="ECO:0000256" key="10">
    <source>
        <dbReference type="ARBA" id="ARBA00023136"/>
    </source>
</evidence>
<dbReference type="PROSITE" id="PS50089">
    <property type="entry name" value="ZF_RING_2"/>
    <property type="match status" value="1"/>
</dbReference>
<feature type="compositionally biased region" description="Basic and acidic residues" evidence="12">
    <location>
        <begin position="97"/>
        <end position="108"/>
    </location>
</feature>
<evidence type="ECO:0000256" key="9">
    <source>
        <dbReference type="ARBA" id="ARBA00022833"/>
    </source>
</evidence>
<organism evidence="15 16">
    <name type="scientific">Steinernema glaseri</name>
    <dbReference type="NCBI Taxonomy" id="37863"/>
    <lineage>
        <taxon>Eukaryota</taxon>
        <taxon>Metazoa</taxon>
        <taxon>Ecdysozoa</taxon>
        <taxon>Nematoda</taxon>
        <taxon>Chromadorea</taxon>
        <taxon>Rhabditida</taxon>
        <taxon>Tylenchina</taxon>
        <taxon>Panagrolaimomorpha</taxon>
        <taxon>Strongyloidoidea</taxon>
        <taxon>Steinernematidae</taxon>
        <taxon>Steinernema</taxon>
    </lineage>
</organism>
<evidence type="ECO:0000256" key="7">
    <source>
        <dbReference type="ARBA" id="ARBA00022771"/>
    </source>
</evidence>
<dbReference type="InterPro" id="IPR045103">
    <property type="entry name" value="RNF5/RNF185-like"/>
</dbReference>
<keyword evidence="15" id="KW-1185">Reference proteome</keyword>
<reference evidence="16" key="1">
    <citation type="submission" date="2016-11" db="UniProtKB">
        <authorList>
            <consortium name="WormBaseParasite"/>
        </authorList>
    </citation>
    <scope>IDENTIFICATION</scope>
</reference>
<keyword evidence="9" id="KW-0862">Zinc</keyword>
<evidence type="ECO:0000256" key="13">
    <source>
        <dbReference type="SAM" id="Phobius"/>
    </source>
</evidence>
<feature type="region of interest" description="Disordered" evidence="12">
    <location>
        <begin position="94"/>
        <end position="127"/>
    </location>
</feature>
<evidence type="ECO:0000256" key="8">
    <source>
        <dbReference type="ARBA" id="ARBA00022786"/>
    </source>
</evidence>
<evidence type="ECO:0000259" key="14">
    <source>
        <dbReference type="PROSITE" id="PS50089"/>
    </source>
</evidence>
<dbReference type="Pfam" id="PF00097">
    <property type="entry name" value="zf-C3HC4"/>
    <property type="match status" value="1"/>
</dbReference>
<feature type="domain" description="RING-type" evidence="14">
    <location>
        <begin position="41"/>
        <end position="82"/>
    </location>
</feature>
<dbReference type="GO" id="GO:0006511">
    <property type="term" value="P:ubiquitin-dependent protein catabolic process"/>
    <property type="evidence" value="ECO:0007669"/>
    <property type="project" value="InterPro"/>
</dbReference>
<feature type="region of interest" description="Disordered" evidence="12">
    <location>
        <begin position="1"/>
        <end position="36"/>
    </location>
</feature>
<keyword evidence="13" id="KW-1133">Transmembrane helix</keyword>
<comment type="catalytic activity">
    <reaction evidence="1">
        <text>S-ubiquitinyl-[E2 ubiquitin-conjugating enzyme]-L-cysteine + [acceptor protein]-L-lysine = [E2 ubiquitin-conjugating enzyme]-L-cysteine + N(6)-ubiquitinyl-[acceptor protein]-L-lysine.</text>
        <dbReference type="EC" id="2.3.2.27"/>
    </reaction>
</comment>
<dbReference type="GO" id="GO:0008270">
    <property type="term" value="F:zinc ion binding"/>
    <property type="evidence" value="ECO:0007669"/>
    <property type="project" value="UniProtKB-KW"/>
</dbReference>
<protein>
    <recommendedName>
        <fullName evidence="4">RING-type E3 ubiquitin transferase</fullName>
        <ecNumber evidence="4">2.3.2.27</ecNumber>
    </recommendedName>
</protein>
<feature type="compositionally biased region" description="Polar residues" evidence="12">
    <location>
        <begin position="1"/>
        <end position="12"/>
    </location>
</feature>
<sequence length="199" mass="21821">MSSMDAETTASTEAPAGSSAKEQQAPPTSPPEEQENSRFECNICLDVAKDAVVSMCGHLFCWPCLFQWLDTRPNRQVCPVCKAAISKEKVIPLYGRGGKESDPREKVPPRPKGQRTEAPQGGFPNFQWGGENGGGGVQFSLGIGVFPISFFASFLNTNGFGDRRPDPPSPGSRQHEEEQFLSNIFMVIGICFILWVFFV</sequence>
<accession>A0A1I7Y3Z8</accession>
<dbReference type="EC" id="2.3.2.27" evidence="4"/>
<keyword evidence="10 13" id="KW-0472">Membrane</keyword>
<evidence type="ECO:0000256" key="2">
    <source>
        <dbReference type="ARBA" id="ARBA00004308"/>
    </source>
</evidence>
<dbReference type="InterPro" id="IPR013083">
    <property type="entry name" value="Znf_RING/FYVE/PHD"/>
</dbReference>
<evidence type="ECO:0000256" key="5">
    <source>
        <dbReference type="ARBA" id="ARBA00022679"/>
    </source>
</evidence>
<dbReference type="InterPro" id="IPR018957">
    <property type="entry name" value="Znf_C3HC4_RING-type"/>
</dbReference>
<keyword evidence="6" id="KW-0479">Metal-binding</keyword>
<dbReference type="FunFam" id="3.30.40.10:FF:000062">
    <property type="entry name" value="E3 ubiquitin-protein ligase RNF185"/>
    <property type="match status" value="1"/>
</dbReference>
<proteinExistence type="predicted"/>
<dbReference type="UniPathway" id="UPA00143"/>
<dbReference type="GO" id="GO:0005783">
    <property type="term" value="C:endoplasmic reticulum"/>
    <property type="evidence" value="ECO:0007669"/>
    <property type="project" value="InterPro"/>
</dbReference>
<comment type="subcellular location">
    <subcellularLocation>
        <location evidence="2">Endomembrane system</location>
    </subcellularLocation>
</comment>
<dbReference type="GO" id="GO:0061630">
    <property type="term" value="F:ubiquitin protein ligase activity"/>
    <property type="evidence" value="ECO:0007669"/>
    <property type="project" value="UniProtKB-EC"/>
</dbReference>
<keyword evidence="13" id="KW-0812">Transmembrane</keyword>
<comment type="pathway">
    <text evidence="3">Protein modification; protein ubiquitination.</text>
</comment>
<evidence type="ECO:0000313" key="16">
    <source>
        <dbReference type="WBParaSite" id="L893_g12495.t1"/>
    </source>
</evidence>
<dbReference type="PROSITE" id="PS00518">
    <property type="entry name" value="ZF_RING_1"/>
    <property type="match status" value="1"/>
</dbReference>
<keyword evidence="7 11" id="KW-0863">Zinc-finger</keyword>
<keyword evidence="8" id="KW-0833">Ubl conjugation pathway</keyword>
<dbReference type="SUPFAM" id="SSF57850">
    <property type="entry name" value="RING/U-box"/>
    <property type="match status" value="1"/>
</dbReference>
<dbReference type="WBParaSite" id="L893_g12495.t1">
    <property type="protein sequence ID" value="L893_g12495.t1"/>
    <property type="gene ID" value="L893_g12495"/>
</dbReference>
<feature type="transmembrane region" description="Helical" evidence="13">
    <location>
        <begin position="180"/>
        <end position="198"/>
    </location>
</feature>
<evidence type="ECO:0000256" key="4">
    <source>
        <dbReference type="ARBA" id="ARBA00012483"/>
    </source>
</evidence>
<dbReference type="AlphaFoldDB" id="A0A1I7Y3Z8"/>
<dbReference type="Gene3D" id="3.30.40.10">
    <property type="entry name" value="Zinc/RING finger domain, C3HC4 (zinc finger)"/>
    <property type="match status" value="1"/>
</dbReference>
<keyword evidence="5" id="KW-0808">Transferase</keyword>
<dbReference type="GO" id="GO:0016567">
    <property type="term" value="P:protein ubiquitination"/>
    <property type="evidence" value="ECO:0007669"/>
    <property type="project" value="UniProtKB-UniPathway"/>
</dbReference>
<dbReference type="InterPro" id="IPR001841">
    <property type="entry name" value="Znf_RING"/>
</dbReference>
<dbReference type="PANTHER" id="PTHR12313">
    <property type="entry name" value="E3 UBIQUITIN-PROTEIN LIGASE RNF5-RELATED"/>
    <property type="match status" value="1"/>
</dbReference>
<evidence type="ECO:0000313" key="15">
    <source>
        <dbReference type="Proteomes" id="UP000095287"/>
    </source>
</evidence>
<dbReference type="InterPro" id="IPR017907">
    <property type="entry name" value="Znf_RING_CS"/>
</dbReference>